<dbReference type="PANTHER" id="PTHR44936:SF10">
    <property type="entry name" value="SENSOR PROTEIN RSTB"/>
    <property type="match status" value="1"/>
</dbReference>
<sequence length="477" mass="54126">MTGTEPDTGEAGKPGRQGLARSLFRVSLPRWRGGRYSLSKLFLNFYLLAMGSFVAIAFIADFIISTAQQGITDDYARRFMRGTITLIEDELFRYPRRQWESKIKEIDGKFYYRLGIVERRTLDVRLTSAQVEKLDAGDIAIAHDHDVMYHRLGTTSKVLVVGPLSASRNPESDERLPLDLRLRLLTWSLIGVIFAIALWFWVRPVWRDLESLRQTARHLGDGNFDAPAPAVQTQLFAPLADTLNSMTERVRQLLATHRELSCGISHELRTPIARMRFALEMLSETSELSERQRLWAMMEGDLDELDQLIDTSLTYARFEREAPEAHFSSVRFAEWLADEVDSVRLLGRQLNVTVDTSELPENLCVDLDRKAMPYALRNLLRNAFKYASKDIRVSAELIGEQLSIHVDDDGIGIPPEEREHIFSAFTRLDRSRDRSTGGYGLGLAIARRVLELHGGTAFAGNSPLGGARFTLCWRAHQ</sequence>
<keyword evidence="7" id="KW-0547">Nucleotide-binding</keyword>
<dbReference type="GO" id="GO:0005886">
    <property type="term" value="C:plasma membrane"/>
    <property type="evidence" value="ECO:0007669"/>
    <property type="project" value="UniProtKB-SubCell"/>
</dbReference>
<dbReference type="InterPro" id="IPR036890">
    <property type="entry name" value="HATPase_C_sf"/>
</dbReference>
<evidence type="ECO:0000256" key="9">
    <source>
        <dbReference type="ARBA" id="ARBA00022840"/>
    </source>
</evidence>
<protein>
    <recommendedName>
        <fullName evidence="3">histidine kinase</fullName>
        <ecNumber evidence="3">2.7.13.3</ecNumber>
    </recommendedName>
</protein>
<evidence type="ECO:0000256" key="6">
    <source>
        <dbReference type="ARBA" id="ARBA00022679"/>
    </source>
</evidence>
<keyword evidence="4" id="KW-1003">Cell membrane</keyword>
<dbReference type="Proteomes" id="UP000270626">
    <property type="component" value="Unassembled WGS sequence"/>
</dbReference>
<dbReference type="InterPro" id="IPR003594">
    <property type="entry name" value="HATPase_dom"/>
</dbReference>
<accession>A0A495WDY6</accession>
<dbReference type="Pfam" id="PF02518">
    <property type="entry name" value="HATPase_c"/>
    <property type="match status" value="1"/>
</dbReference>
<dbReference type="GO" id="GO:0000155">
    <property type="term" value="F:phosphorelay sensor kinase activity"/>
    <property type="evidence" value="ECO:0007669"/>
    <property type="project" value="InterPro"/>
</dbReference>
<keyword evidence="14" id="KW-1185">Reference proteome</keyword>
<dbReference type="InterPro" id="IPR003661">
    <property type="entry name" value="HisK_dim/P_dom"/>
</dbReference>
<keyword evidence="10" id="KW-0812">Transmembrane</keyword>
<feature type="domain" description="Histidine kinase" evidence="11">
    <location>
        <begin position="263"/>
        <end position="477"/>
    </location>
</feature>
<dbReference type="SMART" id="SM00388">
    <property type="entry name" value="HisKA"/>
    <property type="match status" value="1"/>
</dbReference>
<evidence type="ECO:0000313" key="13">
    <source>
        <dbReference type="EMBL" id="RKT59427.1"/>
    </source>
</evidence>
<evidence type="ECO:0000256" key="5">
    <source>
        <dbReference type="ARBA" id="ARBA00022553"/>
    </source>
</evidence>
<organism evidence="13 14">
    <name type="scientific">Azonexus fungiphilus</name>
    <dbReference type="NCBI Taxonomy" id="146940"/>
    <lineage>
        <taxon>Bacteria</taxon>
        <taxon>Pseudomonadati</taxon>
        <taxon>Pseudomonadota</taxon>
        <taxon>Betaproteobacteria</taxon>
        <taxon>Rhodocyclales</taxon>
        <taxon>Azonexaceae</taxon>
        <taxon>Azonexus</taxon>
    </lineage>
</organism>
<keyword evidence="10" id="KW-1133">Transmembrane helix</keyword>
<reference evidence="13 14" key="1">
    <citation type="submission" date="2018-10" db="EMBL/GenBank/DDBJ databases">
        <title>Genomic Encyclopedia of Type Strains, Phase IV (KMG-IV): sequencing the most valuable type-strain genomes for metagenomic binning, comparative biology and taxonomic classification.</title>
        <authorList>
            <person name="Goeker M."/>
        </authorList>
    </citation>
    <scope>NUCLEOTIDE SEQUENCE [LARGE SCALE GENOMIC DNA]</scope>
    <source>
        <strain evidence="13 14">DSM 23841</strain>
    </source>
</reference>
<proteinExistence type="predicted"/>
<dbReference type="RefSeq" id="WP_121457668.1">
    <property type="nucleotide sequence ID" value="NZ_JAANMQ010000002.1"/>
</dbReference>
<name>A0A495WDY6_9RHOO</name>
<dbReference type="Pfam" id="PF00512">
    <property type="entry name" value="HisKA"/>
    <property type="match status" value="1"/>
</dbReference>
<dbReference type="InterPro" id="IPR005467">
    <property type="entry name" value="His_kinase_dom"/>
</dbReference>
<dbReference type="CDD" id="cd06225">
    <property type="entry name" value="HAMP"/>
    <property type="match status" value="1"/>
</dbReference>
<keyword evidence="5" id="KW-0597">Phosphoprotein</keyword>
<dbReference type="InterPro" id="IPR036097">
    <property type="entry name" value="HisK_dim/P_sf"/>
</dbReference>
<dbReference type="InterPro" id="IPR003660">
    <property type="entry name" value="HAMP_dom"/>
</dbReference>
<evidence type="ECO:0000256" key="8">
    <source>
        <dbReference type="ARBA" id="ARBA00022777"/>
    </source>
</evidence>
<dbReference type="InterPro" id="IPR050980">
    <property type="entry name" value="2C_sensor_his_kinase"/>
</dbReference>
<keyword evidence="8 13" id="KW-0418">Kinase</keyword>
<evidence type="ECO:0000256" key="10">
    <source>
        <dbReference type="SAM" id="Phobius"/>
    </source>
</evidence>
<keyword evidence="6" id="KW-0808">Transferase</keyword>
<keyword evidence="10" id="KW-0472">Membrane</keyword>
<dbReference type="SUPFAM" id="SSF55874">
    <property type="entry name" value="ATPase domain of HSP90 chaperone/DNA topoisomerase II/histidine kinase"/>
    <property type="match status" value="1"/>
</dbReference>
<dbReference type="CDD" id="cd00082">
    <property type="entry name" value="HisKA"/>
    <property type="match status" value="1"/>
</dbReference>
<dbReference type="PROSITE" id="PS50109">
    <property type="entry name" value="HIS_KIN"/>
    <property type="match status" value="1"/>
</dbReference>
<dbReference type="PRINTS" id="PR00344">
    <property type="entry name" value="BCTRLSENSOR"/>
</dbReference>
<dbReference type="Gene3D" id="1.10.287.130">
    <property type="match status" value="1"/>
</dbReference>
<dbReference type="SUPFAM" id="SSF47384">
    <property type="entry name" value="Homodimeric domain of signal transducing histidine kinase"/>
    <property type="match status" value="1"/>
</dbReference>
<evidence type="ECO:0000256" key="7">
    <source>
        <dbReference type="ARBA" id="ARBA00022741"/>
    </source>
</evidence>
<comment type="subcellular location">
    <subcellularLocation>
        <location evidence="2">Cell membrane</location>
        <topology evidence="2">Multi-pass membrane protein</topology>
    </subcellularLocation>
</comment>
<dbReference type="EMBL" id="RBXP01000013">
    <property type="protein sequence ID" value="RKT59427.1"/>
    <property type="molecule type" value="Genomic_DNA"/>
</dbReference>
<evidence type="ECO:0000256" key="3">
    <source>
        <dbReference type="ARBA" id="ARBA00012438"/>
    </source>
</evidence>
<dbReference type="GO" id="GO:0005524">
    <property type="term" value="F:ATP binding"/>
    <property type="evidence" value="ECO:0007669"/>
    <property type="project" value="UniProtKB-KW"/>
</dbReference>
<evidence type="ECO:0000259" key="11">
    <source>
        <dbReference type="PROSITE" id="PS50109"/>
    </source>
</evidence>
<dbReference type="EC" id="2.7.13.3" evidence="3"/>
<evidence type="ECO:0000259" key="12">
    <source>
        <dbReference type="PROSITE" id="PS50885"/>
    </source>
</evidence>
<comment type="catalytic activity">
    <reaction evidence="1">
        <text>ATP + protein L-histidine = ADP + protein N-phospho-L-histidine.</text>
        <dbReference type="EC" id="2.7.13.3"/>
    </reaction>
</comment>
<dbReference type="PANTHER" id="PTHR44936">
    <property type="entry name" value="SENSOR PROTEIN CREC"/>
    <property type="match status" value="1"/>
</dbReference>
<feature type="transmembrane region" description="Helical" evidence="10">
    <location>
        <begin position="41"/>
        <end position="64"/>
    </location>
</feature>
<dbReference type="Gene3D" id="3.30.565.10">
    <property type="entry name" value="Histidine kinase-like ATPase, C-terminal domain"/>
    <property type="match status" value="1"/>
</dbReference>
<comment type="caution">
    <text evidence="13">The sequence shown here is derived from an EMBL/GenBank/DDBJ whole genome shotgun (WGS) entry which is preliminary data.</text>
</comment>
<dbReference type="SMART" id="SM00387">
    <property type="entry name" value="HATPase_c"/>
    <property type="match status" value="1"/>
</dbReference>
<evidence type="ECO:0000256" key="2">
    <source>
        <dbReference type="ARBA" id="ARBA00004651"/>
    </source>
</evidence>
<dbReference type="InterPro" id="IPR004358">
    <property type="entry name" value="Sig_transdc_His_kin-like_C"/>
</dbReference>
<evidence type="ECO:0000313" key="14">
    <source>
        <dbReference type="Proteomes" id="UP000270626"/>
    </source>
</evidence>
<dbReference type="SMART" id="SM00304">
    <property type="entry name" value="HAMP"/>
    <property type="match status" value="1"/>
</dbReference>
<evidence type="ECO:0000256" key="1">
    <source>
        <dbReference type="ARBA" id="ARBA00000085"/>
    </source>
</evidence>
<gene>
    <name evidence="13" type="ORF">DFR40_1314</name>
</gene>
<dbReference type="PROSITE" id="PS50885">
    <property type="entry name" value="HAMP"/>
    <property type="match status" value="1"/>
</dbReference>
<feature type="transmembrane region" description="Helical" evidence="10">
    <location>
        <begin position="184"/>
        <end position="202"/>
    </location>
</feature>
<feature type="domain" description="HAMP" evidence="12">
    <location>
        <begin position="203"/>
        <end position="255"/>
    </location>
</feature>
<evidence type="ECO:0000256" key="4">
    <source>
        <dbReference type="ARBA" id="ARBA00022475"/>
    </source>
</evidence>
<dbReference type="OrthoDB" id="9804645at2"/>
<keyword evidence="9" id="KW-0067">ATP-binding</keyword>
<dbReference type="AlphaFoldDB" id="A0A495WDY6"/>